<dbReference type="PANTHER" id="PTHR44329:SF214">
    <property type="entry name" value="PROTEIN KINASE DOMAIN-CONTAINING PROTEIN"/>
    <property type="match status" value="1"/>
</dbReference>
<evidence type="ECO:0000259" key="1">
    <source>
        <dbReference type="PROSITE" id="PS50011"/>
    </source>
</evidence>
<proteinExistence type="predicted"/>
<protein>
    <recommendedName>
        <fullName evidence="1">Protein kinase domain-containing protein</fullName>
    </recommendedName>
</protein>
<dbReference type="InterPro" id="IPR051681">
    <property type="entry name" value="Ser/Thr_Kinases-Pseudokinases"/>
</dbReference>
<feature type="domain" description="Protein kinase" evidence="1">
    <location>
        <begin position="108"/>
        <end position="380"/>
    </location>
</feature>
<dbReference type="Proteomes" id="UP000663831">
    <property type="component" value="Unassembled WGS sequence"/>
</dbReference>
<dbReference type="InterPro" id="IPR011009">
    <property type="entry name" value="Kinase-like_dom_sf"/>
</dbReference>
<name>A0A8H3C799_9AGAM</name>
<dbReference type="InterPro" id="IPR008266">
    <property type="entry name" value="Tyr_kinase_AS"/>
</dbReference>
<sequence>MRDSDSATLTALAVVSLPAVILSSRSRLVASVNRAIVLAKVNFNLVAYCGGLGTSTLAEDVLRWLAAVIHQLDTGNDLITSTMPAKDMFIQLIVHGCPDLTTMIDYSKSSSFPIAKGGYGDIYKSSLRENGQVLCVKTLRYLVGQSDGDCMHPKMAAYEAYTWWKISNLNHPNVLKLLGVAMFRSQIAMISTWMPGGTLSRYLSSQPKVDRYELCSQITNAVAYLHGEGIIHGDIRGDNILLSENRQVLKLADFGNASCVHDNWSLRFSQSNRDIIAVIRWTAPELMCNEDDSKIPAQAYSSDVYSLGMAMLETMTGEIPFFRLRYEAVCYRIANKQHPNRPQRCLPSDIKAGRMWSLLLECWNYDPGRRPNASRVHDELILVNELAGSADWEEGTLALAQIPIDATEILRESTQFTSDVLIRE</sequence>
<organism evidence="2 3">
    <name type="scientific">Rhizoctonia solani</name>
    <dbReference type="NCBI Taxonomy" id="456999"/>
    <lineage>
        <taxon>Eukaryota</taxon>
        <taxon>Fungi</taxon>
        <taxon>Dikarya</taxon>
        <taxon>Basidiomycota</taxon>
        <taxon>Agaricomycotina</taxon>
        <taxon>Agaricomycetes</taxon>
        <taxon>Cantharellales</taxon>
        <taxon>Ceratobasidiaceae</taxon>
        <taxon>Rhizoctonia</taxon>
    </lineage>
</organism>
<dbReference type="GO" id="GO:0004674">
    <property type="term" value="F:protein serine/threonine kinase activity"/>
    <property type="evidence" value="ECO:0007669"/>
    <property type="project" value="TreeGrafter"/>
</dbReference>
<dbReference type="Gene3D" id="1.10.510.10">
    <property type="entry name" value="Transferase(Phosphotransferase) domain 1"/>
    <property type="match status" value="1"/>
</dbReference>
<evidence type="ECO:0000313" key="2">
    <source>
        <dbReference type="EMBL" id="CAE6475735.1"/>
    </source>
</evidence>
<dbReference type="GO" id="GO:0005524">
    <property type="term" value="F:ATP binding"/>
    <property type="evidence" value="ECO:0007669"/>
    <property type="project" value="InterPro"/>
</dbReference>
<dbReference type="PROSITE" id="PS50011">
    <property type="entry name" value="PROTEIN_KINASE_DOM"/>
    <property type="match status" value="1"/>
</dbReference>
<dbReference type="OrthoDB" id="2804215at2759"/>
<evidence type="ECO:0000313" key="3">
    <source>
        <dbReference type="Proteomes" id="UP000663831"/>
    </source>
</evidence>
<dbReference type="PANTHER" id="PTHR44329">
    <property type="entry name" value="SERINE/THREONINE-PROTEIN KINASE TNNI3K-RELATED"/>
    <property type="match status" value="1"/>
</dbReference>
<gene>
    <name evidence="2" type="ORF">RDB_LOCUS92039</name>
</gene>
<accession>A0A8H3C799</accession>
<dbReference type="InterPro" id="IPR001245">
    <property type="entry name" value="Ser-Thr/Tyr_kinase_cat_dom"/>
</dbReference>
<dbReference type="SUPFAM" id="SSF56112">
    <property type="entry name" value="Protein kinase-like (PK-like)"/>
    <property type="match status" value="1"/>
</dbReference>
<dbReference type="EMBL" id="CAJMWV010003071">
    <property type="protein sequence ID" value="CAE6475735.1"/>
    <property type="molecule type" value="Genomic_DNA"/>
</dbReference>
<dbReference type="Pfam" id="PF07714">
    <property type="entry name" value="PK_Tyr_Ser-Thr"/>
    <property type="match status" value="1"/>
</dbReference>
<comment type="caution">
    <text evidence="2">The sequence shown here is derived from an EMBL/GenBank/DDBJ whole genome shotgun (WGS) entry which is preliminary data.</text>
</comment>
<dbReference type="InterPro" id="IPR000719">
    <property type="entry name" value="Prot_kinase_dom"/>
</dbReference>
<reference evidence="2" key="1">
    <citation type="submission" date="2021-01" db="EMBL/GenBank/DDBJ databases">
        <authorList>
            <person name="Kaushik A."/>
        </authorList>
    </citation>
    <scope>NUCLEOTIDE SEQUENCE</scope>
    <source>
        <strain evidence="2">AG3-1AP</strain>
    </source>
</reference>
<dbReference type="PROSITE" id="PS00109">
    <property type="entry name" value="PROTEIN_KINASE_TYR"/>
    <property type="match status" value="1"/>
</dbReference>
<dbReference type="AlphaFoldDB" id="A0A8H3C799"/>